<evidence type="ECO:0000313" key="4">
    <source>
        <dbReference type="Proteomes" id="UP001595969"/>
    </source>
</evidence>
<feature type="transmembrane region" description="Helical" evidence="2">
    <location>
        <begin position="281"/>
        <end position="300"/>
    </location>
</feature>
<organism evidence="3 4">
    <name type="scientific">Enterococcus lemanii</name>
    <dbReference type="NCBI Taxonomy" id="1159752"/>
    <lineage>
        <taxon>Bacteria</taxon>
        <taxon>Bacillati</taxon>
        <taxon>Bacillota</taxon>
        <taxon>Bacilli</taxon>
        <taxon>Lactobacillales</taxon>
        <taxon>Enterococcaceae</taxon>
        <taxon>Enterococcus</taxon>
    </lineage>
</organism>
<evidence type="ECO:0000313" key="3">
    <source>
        <dbReference type="EMBL" id="MFC4720328.1"/>
    </source>
</evidence>
<dbReference type="EMBL" id="JBHSGS010000062">
    <property type="protein sequence ID" value="MFC4720328.1"/>
    <property type="molecule type" value="Genomic_DNA"/>
</dbReference>
<feature type="transmembrane region" description="Helical" evidence="2">
    <location>
        <begin position="250"/>
        <end position="269"/>
    </location>
</feature>
<reference evidence="4" key="1">
    <citation type="journal article" date="2019" name="Int. J. Syst. Evol. Microbiol.">
        <title>The Global Catalogue of Microorganisms (GCM) 10K type strain sequencing project: providing services to taxonomists for standard genome sequencing and annotation.</title>
        <authorList>
            <consortium name="The Broad Institute Genomics Platform"/>
            <consortium name="The Broad Institute Genome Sequencing Center for Infectious Disease"/>
            <person name="Wu L."/>
            <person name="Ma J."/>
        </authorList>
    </citation>
    <scope>NUCLEOTIDE SEQUENCE [LARGE SCALE GENOMIC DNA]</scope>
    <source>
        <strain evidence="4">CGMCC 1.19032</strain>
    </source>
</reference>
<feature type="transmembrane region" description="Helical" evidence="2">
    <location>
        <begin position="6"/>
        <end position="26"/>
    </location>
</feature>
<accession>A0ABV9N0L0</accession>
<evidence type="ECO:0000256" key="2">
    <source>
        <dbReference type="SAM" id="Phobius"/>
    </source>
</evidence>
<protein>
    <submittedName>
        <fullName evidence="3">AEC family transporter</fullName>
    </submittedName>
</protein>
<keyword evidence="4" id="KW-1185">Reference proteome</keyword>
<proteinExistence type="predicted"/>
<keyword evidence="2" id="KW-1133">Transmembrane helix</keyword>
<keyword evidence="1" id="KW-0813">Transport</keyword>
<keyword evidence="2" id="KW-0812">Transmembrane</keyword>
<keyword evidence="2" id="KW-0472">Membrane</keyword>
<feature type="transmembrane region" description="Helical" evidence="2">
    <location>
        <begin position="221"/>
        <end position="244"/>
    </location>
</feature>
<dbReference type="PANTHER" id="PTHR36838:SF3">
    <property type="entry name" value="TRANSPORTER AUXIN EFFLUX CARRIER EC FAMILY"/>
    <property type="match status" value="1"/>
</dbReference>
<comment type="caution">
    <text evidence="3">The sequence shown here is derived from an EMBL/GenBank/DDBJ whole genome shotgun (WGS) entry which is preliminary data.</text>
</comment>
<feature type="transmembrane region" description="Helical" evidence="2">
    <location>
        <begin position="38"/>
        <end position="57"/>
    </location>
</feature>
<dbReference type="RefSeq" id="WP_204653594.1">
    <property type="nucleotide sequence ID" value="NZ_JAFBFD010000011.1"/>
</dbReference>
<dbReference type="PANTHER" id="PTHR36838">
    <property type="entry name" value="AUXIN EFFLUX CARRIER FAMILY PROTEIN"/>
    <property type="match status" value="1"/>
</dbReference>
<name>A0ABV9N0L0_9ENTE</name>
<feature type="transmembrane region" description="Helical" evidence="2">
    <location>
        <begin position="186"/>
        <end position="209"/>
    </location>
</feature>
<feature type="transmembrane region" description="Helical" evidence="2">
    <location>
        <begin position="63"/>
        <end position="83"/>
    </location>
</feature>
<sequence length="301" mass="33485">MGAVVLQSVILFWMIVLGFVTKRVGLLNKSDGNVLGRIVMNVTLPAVIIINLARLILQKELAFLVFLGLVWTIGQLILAYFLAKQKEKLIKLFYLYGASGFNIGNFAIPFIQSTIPVGLPLVLMFDIGNSIMLSGGTKIVVDQMVHKEEPVHLKSILKQLFSSVPFVCYVVMLLLKVTAVDVSENILSFISPIADANIFLSMFMIGLFMELRLPKTMMAEVLRVLFIRFGLGMLIFILLYFLPIQALTKMVLSLLAFSPIPLFSIMLAVQDGVKEEWMGVSASISFLISLPLMTTVLLVYQ</sequence>
<evidence type="ECO:0000256" key="1">
    <source>
        <dbReference type="ARBA" id="ARBA00022448"/>
    </source>
</evidence>
<gene>
    <name evidence="3" type="ORF">ACFO5I_11405</name>
</gene>
<dbReference type="Proteomes" id="UP001595969">
    <property type="component" value="Unassembled WGS sequence"/>
</dbReference>
<feature type="transmembrane region" description="Helical" evidence="2">
    <location>
        <begin position="160"/>
        <end position="180"/>
    </location>
</feature>